<dbReference type="InterPro" id="IPR015896">
    <property type="entry name" value="4pyrrol_synth_GluRdtase_dimer"/>
</dbReference>
<dbReference type="Pfam" id="PF00745">
    <property type="entry name" value="GlutR_dimer"/>
    <property type="match status" value="1"/>
</dbReference>
<evidence type="ECO:0000313" key="17">
    <source>
        <dbReference type="EMBL" id="SEF43674.1"/>
    </source>
</evidence>
<keyword evidence="5 8" id="KW-0560">Oxidoreductase</keyword>
<evidence type="ECO:0000256" key="8">
    <source>
        <dbReference type="HAMAP-Rule" id="MF_00087"/>
    </source>
</evidence>
<feature type="binding site" evidence="8 11">
    <location>
        <begin position="192"/>
        <end position="197"/>
    </location>
    <ligand>
        <name>NADP(+)</name>
        <dbReference type="ChEBI" id="CHEBI:58349"/>
    </ligand>
</feature>
<feature type="binding site" evidence="8 10">
    <location>
        <begin position="118"/>
        <end position="120"/>
    </location>
    <ligand>
        <name>substrate</name>
    </ligand>
</feature>
<evidence type="ECO:0000259" key="15">
    <source>
        <dbReference type="Pfam" id="PF01488"/>
    </source>
</evidence>
<dbReference type="InterPro" id="IPR000343">
    <property type="entry name" value="4pyrrol_synth_GluRdtase"/>
</dbReference>
<feature type="binding site" evidence="8 10">
    <location>
        <position position="124"/>
    </location>
    <ligand>
        <name>substrate</name>
    </ligand>
</feature>
<dbReference type="Gene3D" id="3.30.460.30">
    <property type="entry name" value="Glutamyl-tRNA reductase, N-terminal domain"/>
    <property type="match status" value="1"/>
</dbReference>
<dbReference type="InterPro" id="IPR015895">
    <property type="entry name" value="4pyrrol_synth_GluRdtase_N"/>
</dbReference>
<evidence type="ECO:0000256" key="2">
    <source>
        <dbReference type="ARBA" id="ARBA00005916"/>
    </source>
</evidence>
<keyword evidence="6 8" id="KW-0627">Porphyrin biosynthesis</keyword>
<dbReference type="InterPro" id="IPR036291">
    <property type="entry name" value="NAD(P)-bd_dom_sf"/>
</dbReference>
<dbReference type="InterPro" id="IPR036343">
    <property type="entry name" value="GluRdtase_N_sf"/>
</dbReference>
<evidence type="ECO:0000256" key="10">
    <source>
        <dbReference type="PIRSR" id="PIRSR000445-2"/>
    </source>
</evidence>
<reference evidence="18" key="1">
    <citation type="submission" date="2016-10" db="EMBL/GenBank/DDBJ databases">
        <authorList>
            <person name="Varghese N."/>
            <person name="Submissions S."/>
        </authorList>
    </citation>
    <scope>NUCLEOTIDE SEQUENCE [LARGE SCALE GENOMIC DNA]</scope>
    <source>
        <strain evidence="18">DSM 22361</strain>
    </source>
</reference>
<dbReference type="OrthoDB" id="110209at2"/>
<dbReference type="HAMAP" id="MF_00087">
    <property type="entry name" value="Glu_tRNA_reductase"/>
    <property type="match status" value="1"/>
</dbReference>
<comment type="catalytic activity">
    <reaction evidence="7 8 13">
        <text>(S)-4-amino-5-oxopentanoate + tRNA(Glu) + NADP(+) = L-glutamyl-tRNA(Glu) + NADPH + H(+)</text>
        <dbReference type="Rhea" id="RHEA:12344"/>
        <dbReference type="Rhea" id="RHEA-COMP:9663"/>
        <dbReference type="Rhea" id="RHEA-COMP:9680"/>
        <dbReference type="ChEBI" id="CHEBI:15378"/>
        <dbReference type="ChEBI" id="CHEBI:57501"/>
        <dbReference type="ChEBI" id="CHEBI:57783"/>
        <dbReference type="ChEBI" id="CHEBI:58349"/>
        <dbReference type="ChEBI" id="CHEBI:78442"/>
        <dbReference type="ChEBI" id="CHEBI:78520"/>
        <dbReference type="EC" id="1.2.1.70"/>
    </reaction>
</comment>
<feature type="domain" description="Tetrapyrrole biosynthesis glutamyl-tRNA reductase dimerisation" evidence="14">
    <location>
        <begin position="323"/>
        <end position="403"/>
    </location>
</feature>
<dbReference type="PANTHER" id="PTHR43013:SF1">
    <property type="entry name" value="GLUTAMYL-TRNA REDUCTASE"/>
    <property type="match status" value="1"/>
</dbReference>
<name>A0A1H5RZX2_9SPHI</name>
<evidence type="ECO:0000259" key="16">
    <source>
        <dbReference type="Pfam" id="PF05201"/>
    </source>
</evidence>
<accession>A0A1H5RZX2</accession>
<feature type="active site" description="Nucleophile" evidence="8 9">
    <location>
        <position position="51"/>
    </location>
</feature>
<dbReference type="Proteomes" id="UP000236731">
    <property type="component" value="Unassembled WGS sequence"/>
</dbReference>
<evidence type="ECO:0000256" key="3">
    <source>
        <dbReference type="ARBA" id="ARBA00012970"/>
    </source>
</evidence>
<feature type="domain" description="Quinate/shikimate 5-dehydrogenase/glutamyl-tRNA reductase" evidence="15">
    <location>
        <begin position="184"/>
        <end position="308"/>
    </location>
</feature>
<dbReference type="SUPFAM" id="SSF69742">
    <property type="entry name" value="Glutamyl tRNA-reductase catalytic, N-terminal domain"/>
    <property type="match status" value="1"/>
</dbReference>
<dbReference type="PIRSF" id="PIRSF000445">
    <property type="entry name" value="4pyrrol_synth_GluRdtase"/>
    <property type="match status" value="1"/>
</dbReference>
<gene>
    <name evidence="8" type="primary">hemA</name>
    <name evidence="17" type="ORF">SAMN05421877_101117</name>
</gene>
<dbReference type="RefSeq" id="WP_103904790.1">
    <property type="nucleotide sequence ID" value="NZ_CP049246.1"/>
</dbReference>
<dbReference type="InterPro" id="IPR006151">
    <property type="entry name" value="Shikm_DH/Glu-tRNA_Rdtase"/>
</dbReference>
<evidence type="ECO:0000256" key="12">
    <source>
        <dbReference type="PIRSR" id="PIRSR000445-4"/>
    </source>
</evidence>
<feature type="domain" description="Glutamyl-tRNA reductase N-terminal" evidence="16">
    <location>
        <begin position="7"/>
        <end position="159"/>
    </location>
</feature>
<evidence type="ECO:0000256" key="13">
    <source>
        <dbReference type="RuleBase" id="RU000584"/>
    </source>
</evidence>
<evidence type="ECO:0000256" key="6">
    <source>
        <dbReference type="ARBA" id="ARBA00023244"/>
    </source>
</evidence>
<dbReference type="GO" id="GO:0008883">
    <property type="term" value="F:glutamyl-tRNA reductase activity"/>
    <property type="evidence" value="ECO:0007669"/>
    <property type="project" value="UniProtKB-UniRule"/>
</dbReference>
<keyword evidence="18" id="KW-1185">Reference proteome</keyword>
<proteinExistence type="inferred from homology"/>
<feature type="binding site" evidence="8 10">
    <location>
        <begin position="50"/>
        <end position="53"/>
    </location>
    <ligand>
        <name>substrate</name>
    </ligand>
</feature>
<dbReference type="Gene3D" id="3.40.50.720">
    <property type="entry name" value="NAD(P)-binding Rossmann-like Domain"/>
    <property type="match status" value="1"/>
</dbReference>
<evidence type="ECO:0000256" key="9">
    <source>
        <dbReference type="PIRSR" id="PIRSR000445-1"/>
    </source>
</evidence>
<evidence type="ECO:0000259" key="14">
    <source>
        <dbReference type="Pfam" id="PF00745"/>
    </source>
</evidence>
<dbReference type="EMBL" id="FNUT01000001">
    <property type="protein sequence ID" value="SEF43674.1"/>
    <property type="molecule type" value="Genomic_DNA"/>
</dbReference>
<dbReference type="GO" id="GO:0019353">
    <property type="term" value="P:protoporphyrinogen IX biosynthetic process from glutamate"/>
    <property type="evidence" value="ECO:0007669"/>
    <property type="project" value="TreeGrafter"/>
</dbReference>
<dbReference type="SUPFAM" id="SSF69075">
    <property type="entry name" value="Glutamyl tRNA-reductase dimerization domain"/>
    <property type="match status" value="1"/>
</dbReference>
<dbReference type="UniPathway" id="UPA00251">
    <property type="reaction ID" value="UER00316"/>
</dbReference>
<feature type="binding site" evidence="8 10">
    <location>
        <position position="113"/>
    </location>
    <ligand>
        <name>substrate</name>
    </ligand>
</feature>
<evidence type="ECO:0000256" key="1">
    <source>
        <dbReference type="ARBA" id="ARBA00005059"/>
    </source>
</evidence>
<comment type="similarity">
    <text evidence="2 8 13">Belongs to the glutamyl-tRNA reductase family.</text>
</comment>
<organism evidence="17 18">
    <name type="scientific">Sphingobacterium lactis</name>
    <dbReference type="NCBI Taxonomy" id="797291"/>
    <lineage>
        <taxon>Bacteria</taxon>
        <taxon>Pseudomonadati</taxon>
        <taxon>Bacteroidota</taxon>
        <taxon>Sphingobacteriia</taxon>
        <taxon>Sphingobacteriales</taxon>
        <taxon>Sphingobacteriaceae</taxon>
        <taxon>Sphingobacterium</taxon>
    </lineage>
</organism>
<dbReference type="EC" id="1.2.1.70" evidence="3 8"/>
<evidence type="ECO:0000256" key="11">
    <source>
        <dbReference type="PIRSR" id="PIRSR000445-3"/>
    </source>
</evidence>
<dbReference type="InterPro" id="IPR036453">
    <property type="entry name" value="GluRdtase_dimer_dom_sf"/>
</dbReference>
<dbReference type="PANTHER" id="PTHR43013">
    <property type="entry name" value="GLUTAMYL-TRNA REDUCTASE"/>
    <property type="match status" value="1"/>
</dbReference>
<comment type="domain">
    <text evidence="8">Possesses an unusual extended V-shaped dimeric structure with each monomer consisting of three distinct domains arranged along a curved 'spinal' alpha-helix. The N-terminal catalytic domain specifically recognizes the glutamate moiety of the substrate. The second domain is the NADPH-binding domain, and the third C-terminal domain is responsible for dimerization.</text>
</comment>
<evidence type="ECO:0000256" key="7">
    <source>
        <dbReference type="ARBA" id="ARBA00047464"/>
    </source>
</evidence>
<sequence>MKNLKVIAFTHKHVDLKDLGNLVICNEELDNRLINLKNNLDIPEIFYIGTCNRVEFVFYGPHELSDDFVVQFLDSMNFCVPAERMQCYLGQVNRYAGVDALNHLFRTSCSMESLVVGEKEILAQVRRAYDRCKAAGFTGDFLRLMMDRLVKTAKEVYTFTNISRNPISVVSLAYRKLREVKLQDNPRILVIGSGETNQNLAKYLKKHKYSNFTIFNRTVANAQPLAAELGAQVYPLSELKNYKKGFDVMITCTGAPEAIIHEDLYESLLQGEDDKKVIVDLAIPNDIDAAVIAKHPIHYIEVSSLQQIAEKNIQERYAELENAEKIIEQNIKEFLPILKQRRVEVAMKEVPEKIKEIRSMAMTEVFANELEQLDPEAREVLNKVINYMEKKYIKVPMVMAKEILVKSTESESN</sequence>
<feature type="site" description="Important for activity" evidence="8 12">
    <location>
        <position position="103"/>
    </location>
</feature>
<protein>
    <recommendedName>
        <fullName evidence="3 8">Glutamyl-tRNA reductase</fullName>
        <shortName evidence="8">GluTR</shortName>
        <ecNumber evidence="3 8">1.2.1.70</ecNumber>
    </recommendedName>
</protein>
<keyword evidence="4 8" id="KW-0521">NADP</keyword>
<comment type="miscellaneous">
    <text evidence="8">During catalysis, the active site Cys acts as a nucleophile attacking the alpha-carbonyl group of tRNA-bound glutamate with the formation of a thioester intermediate between enzyme and glutamate, and the concomitant release of tRNA(Glu). The thioester intermediate is finally reduced by direct hydride transfer from NADPH, to form the product GSA.</text>
</comment>
<dbReference type="Pfam" id="PF05201">
    <property type="entry name" value="GlutR_N"/>
    <property type="match status" value="1"/>
</dbReference>
<evidence type="ECO:0000256" key="4">
    <source>
        <dbReference type="ARBA" id="ARBA00022857"/>
    </source>
</evidence>
<dbReference type="Pfam" id="PF01488">
    <property type="entry name" value="Shikimate_DH"/>
    <property type="match status" value="1"/>
</dbReference>
<evidence type="ECO:0000256" key="5">
    <source>
        <dbReference type="ARBA" id="ARBA00023002"/>
    </source>
</evidence>
<dbReference type="SUPFAM" id="SSF51735">
    <property type="entry name" value="NAD(P)-binding Rossmann-fold domains"/>
    <property type="match status" value="1"/>
</dbReference>
<comment type="function">
    <text evidence="8">Catalyzes the NADPH-dependent reduction of glutamyl-tRNA(Glu) to glutamate 1-semialdehyde (GSA).</text>
</comment>
<comment type="pathway">
    <text evidence="1 8 13">Porphyrin-containing compound metabolism; protoporphyrin-IX biosynthesis; 5-aminolevulinate from L-glutamyl-tRNA(Glu): step 1/2.</text>
</comment>
<comment type="subunit">
    <text evidence="8">Homodimer.</text>
</comment>
<dbReference type="NCBIfam" id="TIGR01035">
    <property type="entry name" value="hemA"/>
    <property type="match status" value="1"/>
</dbReference>
<evidence type="ECO:0000313" key="18">
    <source>
        <dbReference type="Proteomes" id="UP000236731"/>
    </source>
</evidence>
<dbReference type="GO" id="GO:0050661">
    <property type="term" value="F:NADP binding"/>
    <property type="evidence" value="ECO:0007669"/>
    <property type="project" value="InterPro"/>
</dbReference>
<dbReference type="AlphaFoldDB" id="A0A1H5RZX2"/>